<protein>
    <recommendedName>
        <fullName evidence="3">HEPN domain-containing protein</fullName>
    </recommendedName>
</protein>
<sequence>MPTPNPEHLLEQAERLVQPPAAGPPRQADVRRAISAAYYAVFHALLTAAADEYIGKTKRGTTEYALAYRSINHGWVKTLCQAVASGSLSGKLGSLAPRGGYGTNLPATATAVLELQERRHEADYDPLLRVKTADAVLAVRTARSAIRRLNKAPSSKKKRFLALLLFQPR</sequence>
<gene>
    <name evidence="1" type="ORF">ACFPIE_11930</name>
</gene>
<evidence type="ECO:0008006" key="3">
    <source>
        <dbReference type="Google" id="ProtNLM"/>
    </source>
</evidence>
<comment type="caution">
    <text evidence="1">The sequence shown here is derived from an EMBL/GenBank/DDBJ whole genome shotgun (WGS) entry which is preliminary data.</text>
</comment>
<dbReference type="Proteomes" id="UP001596152">
    <property type="component" value="Unassembled WGS sequence"/>
</dbReference>
<keyword evidence="2" id="KW-1185">Reference proteome</keyword>
<dbReference type="Gene3D" id="1.20.120.330">
    <property type="entry name" value="Nucleotidyltransferases domain 2"/>
    <property type="match status" value="1"/>
</dbReference>
<accession>A0ABW0FV75</accession>
<evidence type="ECO:0000313" key="2">
    <source>
        <dbReference type="Proteomes" id="UP001596152"/>
    </source>
</evidence>
<reference evidence="2" key="1">
    <citation type="journal article" date="2019" name="Int. J. Syst. Evol. Microbiol.">
        <title>The Global Catalogue of Microorganisms (GCM) 10K type strain sequencing project: providing services to taxonomists for standard genome sequencing and annotation.</title>
        <authorList>
            <consortium name="The Broad Institute Genomics Platform"/>
            <consortium name="The Broad Institute Genome Sequencing Center for Infectious Disease"/>
            <person name="Wu L."/>
            <person name="Ma J."/>
        </authorList>
    </citation>
    <scope>NUCLEOTIDE SEQUENCE [LARGE SCALE GENOMIC DNA]</scope>
    <source>
        <strain evidence="2">JCM 12125</strain>
    </source>
</reference>
<name>A0ABW0FV75_9CAUL</name>
<dbReference type="RefSeq" id="WP_374039067.1">
    <property type="nucleotide sequence ID" value="NZ_CP169082.1"/>
</dbReference>
<evidence type="ECO:0000313" key="1">
    <source>
        <dbReference type="EMBL" id="MFC5344627.1"/>
    </source>
</evidence>
<organism evidence="1 2">
    <name type="scientific">Brevundimonas staleyi</name>
    <dbReference type="NCBI Taxonomy" id="74326"/>
    <lineage>
        <taxon>Bacteria</taxon>
        <taxon>Pseudomonadati</taxon>
        <taxon>Pseudomonadota</taxon>
        <taxon>Alphaproteobacteria</taxon>
        <taxon>Caulobacterales</taxon>
        <taxon>Caulobacteraceae</taxon>
        <taxon>Brevundimonas</taxon>
    </lineage>
</organism>
<proteinExistence type="predicted"/>
<dbReference type="EMBL" id="JBHSLF010000023">
    <property type="protein sequence ID" value="MFC5344627.1"/>
    <property type="molecule type" value="Genomic_DNA"/>
</dbReference>